<dbReference type="RefSeq" id="WP_206292501.1">
    <property type="nucleotide sequence ID" value="NZ_CP063458.1"/>
</dbReference>
<gene>
    <name evidence="3" type="ORF">IPV69_25230</name>
</gene>
<dbReference type="AlphaFoldDB" id="A0A7M2WY65"/>
<dbReference type="Gene3D" id="2.130.10.10">
    <property type="entry name" value="YVTN repeat-like/Quinoprotein amine dehydrogenase"/>
    <property type="match status" value="1"/>
</dbReference>
<evidence type="ECO:0000313" key="4">
    <source>
        <dbReference type="Proteomes" id="UP000593765"/>
    </source>
</evidence>
<sequence length="489" mass="53429">MSRRVIFTAFAILGSIANANHVRAADPAPPTVHTLAAMDAPPAKPNGQATFHAAPRPLAAGARTEDSASFLGPNHNMVIPETKLLDAWPAAGPRAVWEMNKGSGYAAPAVIGDRLILFHRVGDRDTVDCVAATSGERYWQFDYATAYRDRYGYSDGPRATPVIGHDSVYVFGNEGKLHCLELTTGRLRWSRDLRKEFKLRAGFFGLGSTPLIEGDKLIINAGAVPDGPCVIALDCKSGGLVWGTGKDWAMSYASPVPATLHGKRRVLVFAGGETNIGEPVTGGLLCIDPADGKLDFAFPWRGDRRESVNASNPLVIGNRVFISECYGSGGAMLEITPDFKPKLLWENKGFGTHFMVAIHQDGFLYGVDGHGPNDAFLACVDAATGKEQWKMQPEWKEPVGERLLIAGTYRAHLLQADGKMWMLGEFGHLLRVELTPKEFKEKQRAWLFAASETWTPPVLSHGLLYICQNNPDGRSKKDPRIICYDLRGE</sequence>
<evidence type="ECO:0000313" key="3">
    <source>
        <dbReference type="EMBL" id="QOV89460.1"/>
    </source>
</evidence>
<dbReference type="InterPro" id="IPR011047">
    <property type="entry name" value="Quinoprotein_ADH-like_sf"/>
</dbReference>
<dbReference type="InterPro" id="IPR015943">
    <property type="entry name" value="WD40/YVTN_repeat-like_dom_sf"/>
</dbReference>
<keyword evidence="1" id="KW-0732">Signal</keyword>
<protein>
    <submittedName>
        <fullName evidence="3">PQQ-like beta-propeller repeat protein</fullName>
    </submittedName>
</protein>
<keyword evidence="4" id="KW-1185">Reference proteome</keyword>
<feature type="chain" id="PRO_5034207494" evidence="1">
    <location>
        <begin position="25"/>
        <end position="489"/>
    </location>
</feature>
<dbReference type="InterPro" id="IPR002372">
    <property type="entry name" value="PQQ_rpt_dom"/>
</dbReference>
<dbReference type="PANTHER" id="PTHR34512:SF30">
    <property type="entry name" value="OUTER MEMBRANE PROTEIN ASSEMBLY FACTOR BAMB"/>
    <property type="match status" value="1"/>
</dbReference>
<dbReference type="Pfam" id="PF13360">
    <property type="entry name" value="PQQ_2"/>
    <property type="match status" value="1"/>
</dbReference>
<dbReference type="PANTHER" id="PTHR34512">
    <property type="entry name" value="CELL SURFACE PROTEIN"/>
    <property type="match status" value="1"/>
</dbReference>
<feature type="domain" description="Pyrrolo-quinoline quinone repeat" evidence="2">
    <location>
        <begin position="124"/>
        <end position="390"/>
    </location>
</feature>
<organism evidence="3 4">
    <name type="scientific">Humisphaera borealis</name>
    <dbReference type="NCBI Taxonomy" id="2807512"/>
    <lineage>
        <taxon>Bacteria</taxon>
        <taxon>Pseudomonadati</taxon>
        <taxon>Planctomycetota</taxon>
        <taxon>Phycisphaerae</taxon>
        <taxon>Tepidisphaerales</taxon>
        <taxon>Tepidisphaeraceae</taxon>
        <taxon>Humisphaera</taxon>
    </lineage>
</organism>
<reference evidence="3 4" key="1">
    <citation type="submission" date="2020-10" db="EMBL/GenBank/DDBJ databases">
        <title>Wide distribution of Phycisphaera-like planctomycetes from WD2101 soil group in peatlands and genome analysis of the first cultivated representative.</title>
        <authorList>
            <person name="Dedysh S.N."/>
            <person name="Beletsky A.V."/>
            <person name="Ivanova A."/>
            <person name="Kulichevskaya I.S."/>
            <person name="Suzina N.E."/>
            <person name="Philippov D.A."/>
            <person name="Rakitin A.L."/>
            <person name="Mardanov A.V."/>
            <person name="Ravin N.V."/>
        </authorList>
    </citation>
    <scope>NUCLEOTIDE SEQUENCE [LARGE SCALE GENOMIC DNA]</scope>
    <source>
        <strain evidence="3 4">M1803</strain>
    </source>
</reference>
<dbReference type="Proteomes" id="UP000593765">
    <property type="component" value="Chromosome"/>
</dbReference>
<name>A0A7M2WY65_9BACT</name>
<proteinExistence type="predicted"/>
<evidence type="ECO:0000256" key="1">
    <source>
        <dbReference type="SAM" id="SignalP"/>
    </source>
</evidence>
<dbReference type="EMBL" id="CP063458">
    <property type="protein sequence ID" value="QOV89460.1"/>
    <property type="molecule type" value="Genomic_DNA"/>
</dbReference>
<feature type="signal peptide" evidence="1">
    <location>
        <begin position="1"/>
        <end position="24"/>
    </location>
</feature>
<dbReference type="SUPFAM" id="SSF50998">
    <property type="entry name" value="Quinoprotein alcohol dehydrogenase-like"/>
    <property type="match status" value="2"/>
</dbReference>
<accession>A0A7M2WY65</accession>
<evidence type="ECO:0000259" key="2">
    <source>
        <dbReference type="Pfam" id="PF13360"/>
    </source>
</evidence>
<dbReference type="KEGG" id="hbs:IPV69_25230"/>